<evidence type="ECO:0000313" key="4">
    <source>
        <dbReference type="EMBL" id="CAB5001607.1"/>
    </source>
</evidence>
<dbReference type="GO" id="GO:0006044">
    <property type="term" value="P:N-acetylglucosamine metabolic process"/>
    <property type="evidence" value="ECO:0007669"/>
    <property type="project" value="TreeGrafter"/>
</dbReference>
<dbReference type="Pfam" id="PF13469">
    <property type="entry name" value="Sulfotransfer_3"/>
    <property type="match status" value="1"/>
</dbReference>
<evidence type="ECO:0000313" key="3">
    <source>
        <dbReference type="EMBL" id="CAB4855684.1"/>
    </source>
</evidence>
<dbReference type="AlphaFoldDB" id="A0A6J7CFJ7"/>
<dbReference type="InterPro" id="IPR051135">
    <property type="entry name" value="Gal/GlcNAc/GalNAc_ST"/>
</dbReference>
<dbReference type="InterPro" id="IPR027417">
    <property type="entry name" value="P-loop_NTPase"/>
</dbReference>
<evidence type="ECO:0000313" key="1">
    <source>
        <dbReference type="EMBL" id="CAB4644702.1"/>
    </source>
</evidence>
<dbReference type="SUPFAM" id="SSF52540">
    <property type="entry name" value="P-loop containing nucleoside triphosphate hydrolases"/>
    <property type="match status" value="1"/>
</dbReference>
<dbReference type="GO" id="GO:0006790">
    <property type="term" value="P:sulfur compound metabolic process"/>
    <property type="evidence" value="ECO:0007669"/>
    <property type="project" value="TreeGrafter"/>
</dbReference>
<proteinExistence type="predicted"/>
<dbReference type="PANTHER" id="PTHR10704">
    <property type="entry name" value="CARBOHYDRATE SULFOTRANSFERASE"/>
    <property type="match status" value="1"/>
</dbReference>
<sequence length="287" mass="32418">MLGSHSEISVPPESYFILPALRTTPVNGEFGSSDRRAILDEVLAQKSFKKWRLNADDLLPILEDDSIKTAAATVAAVYAVFARVHGKKIAIDKTPHHTEHVGRLSSAYPGSRFIHLVRDGRDVIPSLEAMPWFRLKYRDAALYWRDRALSGRGALGIVGSARYHEVRYEDLLFDPQRELSRLCGFLGFDFEPEMLTYHERAEDVISGMGSIGSHQNIRRAPAPTRDWRTDYDTKTLALFEAFAGDALAVFGYEPGPEPSWRQRAQATALHAWVPVKKRIETLSKRRI</sequence>
<name>A0A6J7CFJ7_9ZZZZ</name>
<dbReference type="Gene3D" id="3.40.50.300">
    <property type="entry name" value="P-loop containing nucleotide triphosphate hydrolases"/>
    <property type="match status" value="1"/>
</dbReference>
<dbReference type="EMBL" id="CAEZWM010000002">
    <property type="protein sequence ID" value="CAB4644702.1"/>
    <property type="molecule type" value="Genomic_DNA"/>
</dbReference>
<protein>
    <submittedName>
        <fullName evidence="3">Unannotated protein</fullName>
    </submittedName>
</protein>
<accession>A0A6J7CFJ7</accession>
<dbReference type="PANTHER" id="PTHR10704:SF44">
    <property type="entry name" value="LD35051P-RELATED"/>
    <property type="match status" value="1"/>
</dbReference>
<gene>
    <name evidence="1" type="ORF">UFOPK2242_00051</name>
    <name evidence="2" type="ORF">UFOPK2925_00037</name>
    <name evidence="3" type="ORF">UFOPK3317_00077</name>
    <name evidence="4" type="ORF">UFOPK3974_01544</name>
</gene>
<reference evidence="3" key="1">
    <citation type="submission" date="2020-05" db="EMBL/GenBank/DDBJ databases">
        <authorList>
            <person name="Chiriac C."/>
            <person name="Salcher M."/>
            <person name="Ghai R."/>
            <person name="Kavagutti S V."/>
        </authorList>
    </citation>
    <scope>NUCLEOTIDE SEQUENCE</scope>
</reference>
<evidence type="ECO:0000313" key="2">
    <source>
        <dbReference type="EMBL" id="CAB4767009.1"/>
    </source>
</evidence>
<dbReference type="EMBL" id="CAEZZU010000002">
    <property type="protein sequence ID" value="CAB4767009.1"/>
    <property type="molecule type" value="Genomic_DNA"/>
</dbReference>
<organism evidence="3">
    <name type="scientific">freshwater metagenome</name>
    <dbReference type="NCBI Taxonomy" id="449393"/>
    <lineage>
        <taxon>unclassified sequences</taxon>
        <taxon>metagenomes</taxon>
        <taxon>ecological metagenomes</taxon>
    </lineage>
</organism>
<dbReference type="EMBL" id="CAFBOR010000277">
    <property type="protein sequence ID" value="CAB5001607.1"/>
    <property type="molecule type" value="Genomic_DNA"/>
</dbReference>
<dbReference type="EMBL" id="CAFBLK010000007">
    <property type="protein sequence ID" value="CAB4855684.1"/>
    <property type="molecule type" value="Genomic_DNA"/>
</dbReference>
<dbReference type="GO" id="GO:0001517">
    <property type="term" value="F:N-acetylglucosamine 6-O-sulfotransferase activity"/>
    <property type="evidence" value="ECO:0007669"/>
    <property type="project" value="TreeGrafter"/>
</dbReference>